<name>A0A078AR17_STYLE</name>
<dbReference type="InParanoid" id="A0A078AR17"/>
<dbReference type="PROSITE" id="PS50089">
    <property type="entry name" value="ZF_RING_2"/>
    <property type="match status" value="1"/>
</dbReference>
<dbReference type="SMART" id="SM00184">
    <property type="entry name" value="RING"/>
    <property type="match status" value="1"/>
</dbReference>
<protein>
    <submittedName>
        <fullName evidence="7">E3 ubiquitin-protein ligase</fullName>
    </submittedName>
</protein>
<evidence type="ECO:0000256" key="2">
    <source>
        <dbReference type="ARBA" id="ARBA00022771"/>
    </source>
</evidence>
<evidence type="ECO:0000256" key="1">
    <source>
        <dbReference type="ARBA" id="ARBA00022723"/>
    </source>
</evidence>
<dbReference type="EMBL" id="CCKQ01012756">
    <property type="protein sequence ID" value="CDW84391.1"/>
    <property type="molecule type" value="Genomic_DNA"/>
</dbReference>
<accession>A0A078AR17</accession>
<dbReference type="InterPro" id="IPR051834">
    <property type="entry name" value="RING_finger_E3_ligase"/>
</dbReference>
<dbReference type="SUPFAM" id="SSF57850">
    <property type="entry name" value="RING/U-box"/>
    <property type="match status" value="1"/>
</dbReference>
<evidence type="ECO:0000256" key="5">
    <source>
        <dbReference type="SAM" id="MobiDB-lite"/>
    </source>
</evidence>
<keyword evidence="2 4" id="KW-0863">Zinc-finger</keyword>
<dbReference type="OMA" id="HQASEYP"/>
<dbReference type="Pfam" id="PF13639">
    <property type="entry name" value="zf-RING_2"/>
    <property type="match status" value="1"/>
</dbReference>
<feature type="compositionally biased region" description="Acidic residues" evidence="5">
    <location>
        <begin position="384"/>
        <end position="410"/>
    </location>
</feature>
<gene>
    <name evidence="7" type="primary">Contig10110.g10801</name>
    <name evidence="7" type="ORF">STYLEM_13453</name>
</gene>
<dbReference type="AlphaFoldDB" id="A0A078AR17"/>
<sequence length="486" mass="56223">MLRLETHNDQTCLRGVIEEVEMTGHNCKITIVNNVGTMNIFSHNNSISGQYSITELEGRSGMTIIKNMIIQGHNNVIKNLQIKNLTVKGCNNFLKNLKVDNVVNRGVNNQYPGCITYKNQPFQEIQGMNPNQNVFSNFMPTFNFDFRGAPQNWTANQNQNIHQRKEEVDPDAQIRNQQNQFMQQQQRQKAQNQSNQNQQDYAEVNRQEQIKRLQQEEVKRQQREELKSQDRNMSNVRNKEILIGRMKLIMMEVYIPKIKIQIIRIKTRILVIKDLLAKKNNREMYKQLGGVLSNFGHQNPIQSFTAKTMSNFSNAPGTFNTININILNNPTVNFRSGGGNYNFASEFYNNTSSDSDSDEYEGIEQQEEDEDMVDENDANNNGNNDDDQEYDEEGDDEGLEYEPGEYEDEEPKYTEQQIQQTINSFTDFVFDNTGKDADNCAICYDLLKKGQMVKGLPCMHIFHSKCINQWLKQKLQCPLCKVEIVP</sequence>
<dbReference type="InterPro" id="IPR001841">
    <property type="entry name" value="Znf_RING"/>
</dbReference>
<dbReference type="GO" id="GO:0005634">
    <property type="term" value="C:nucleus"/>
    <property type="evidence" value="ECO:0007669"/>
    <property type="project" value="TreeGrafter"/>
</dbReference>
<dbReference type="OrthoDB" id="422021at2759"/>
<dbReference type="PANTHER" id="PTHR45931">
    <property type="entry name" value="SI:CH211-59O9.10"/>
    <property type="match status" value="1"/>
</dbReference>
<dbReference type="GO" id="GO:0006511">
    <property type="term" value="P:ubiquitin-dependent protein catabolic process"/>
    <property type="evidence" value="ECO:0007669"/>
    <property type="project" value="TreeGrafter"/>
</dbReference>
<dbReference type="CDD" id="cd16454">
    <property type="entry name" value="RING-H2_PA-TM-RING"/>
    <property type="match status" value="1"/>
</dbReference>
<keyword evidence="1" id="KW-0479">Metal-binding</keyword>
<feature type="region of interest" description="Disordered" evidence="5">
    <location>
        <begin position="347"/>
        <end position="412"/>
    </location>
</feature>
<evidence type="ECO:0000256" key="4">
    <source>
        <dbReference type="PROSITE-ProRule" id="PRU00175"/>
    </source>
</evidence>
<reference evidence="7 8" key="1">
    <citation type="submission" date="2014-06" db="EMBL/GenBank/DDBJ databases">
        <authorList>
            <person name="Swart Estienne"/>
        </authorList>
    </citation>
    <scope>NUCLEOTIDE SEQUENCE [LARGE SCALE GENOMIC DNA]</scope>
    <source>
        <strain evidence="7 8">130c</strain>
    </source>
</reference>
<keyword evidence="8" id="KW-1185">Reference proteome</keyword>
<dbReference type="PANTHER" id="PTHR45931:SF3">
    <property type="entry name" value="RING ZINC FINGER-CONTAINING PROTEIN"/>
    <property type="match status" value="1"/>
</dbReference>
<evidence type="ECO:0000259" key="6">
    <source>
        <dbReference type="PROSITE" id="PS50089"/>
    </source>
</evidence>
<keyword evidence="3" id="KW-0862">Zinc</keyword>
<dbReference type="GO" id="GO:0061630">
    <property type="term" value="F:ubiquitin protein ligase activity"/>
    <property type="evidence" value="ECO:0007669"/>
    <property type="project" value="TreeGrafter"/>
</dbReference>
<feature type="compositionally biased region" description="Low complexity" evidence="5">
    <location>
        <begin position="178"/>
        <end position="199"/>
    </location>
</feature>
<feature type="compositionally biased region" description="Acidic residues" evidence="5">
    <location>
        <begin position="355"/>
        <end position="377"/>
    </location>
</feature>
<feature type="region of interest" description="Disordered" evidence="5">
    <location>
        <begin position="178"/>
        <end position="203"/>
    </location>
</feature>
<dbReference type="InterPro" id="IPR013083">
    <property type="entry name" value="Znf_RING/FYVE/PHD"/>
</dbReference>
<evidence type="ECO:0000313" key="7">
    <source>
        <dbReference type="EMBL" id="CDW84391.1"/>
    </source>
</evidence>
<dbReference type="GO" id="GO:0008270">
    <property type="term" value="F:zinc ion binding"/>
    <property type="evidence" value="ECO:0007669"/>
    <property type="project" value="UniProtKB-KW"/>
</dbReference>
<feature type="domain" description="RING-type" evidence="6">
    <location>
        <begin position="440"/>
        <end position="481"/>
    </location>
</feature>
<proteinExistence type="predicted"/>
<dbReference type="Gene3D" id="3.30.40.10">
    <property type="entry name" value="Zinc/RING finger domain, C3HC4 (zinc finger)"/>
    <property type="match status" value="1"/>
</dbReference>
<evidence type="ECO:0000256" key="3">
    <source>
        <dbReference type="ARBA" id="ARBA00022833"/>
    </source>
</evidence>
<organism evidence="7 8">
    <name type="scientific">Stylonychia lemnae</name>
    <name type="common">Ciliate</name>
    <dbReference type="NCBI Taxonomy" id="5949"/>
    <lineage>
        <taxon>Eukaryota</taxon>
        <taxon>Sar</taxon>
        <taxon>Alveolata</taxon>
        <taxon>Ciliophora</taxon>
        <taxon>Intramacronucleata</taxon>
        <taxon>Spirotrichea</taxon>
        <taxon>Stichotrichia</taxon>
        <taxon>Sporadotrichida</taxon>
        <taxon>Oxytrichidae</taxon>
        <taxon>Stylonychinae</taxon>
        <taxon>Stylonychia</taxon>
    </lineage>
</organism>
<dbReference type="Proteomes" id="UP000039865">
    <property type="component" value="Unassembled WGS sequence"/>
</dbReference>
<evidence type="ECO:0000313" key="8">
    <source>
        <dbReference type="Proteomes" id="UP000039865"/>
    </source>
</evidence>